<name>A0A841BWV9_9ACTN</name>
<gene>
    <name evidence="3" type="ORF">F4553_004631</name>
</gene>
<dbReference type="InterPro" id="IPR018547">
    <property type="entry name" value="AbiEi_C"/>
</dbReference>
<feature type="domain" description="AbiEi antitoxin C-terminal" evidence="2">
    <location>
        <begin position="95"/>
        <end position="209"/>
    </location>
</feature>
<evidence type="ECO:0000259" key="2">
    <source>
        <dbReference type="Pfam" id="PF09407"/>
    </source>
</evidence>
<dbReference type="SUPFAM" id="SSF160887">
    <property type="entry name" value="Rv2827c C-terminal domain-like"/>
    <property type="match status" value="1"/>
</dbReference>
<reference evidence="3 4" key="1">
    <citation type="submission" date="2020-08" db="EMBL/GenBank/DDBJ databases">
        <title>Sequencing the genomes of 1000 actinobacteria strains.</title>
        <authorList>
            <person name="Klenk H.-P."/>
        </authorList>
    </citation>
    <scope>NUCLEOTIDE SEQUENCE [LARGE SCALE GENOMIC DNA]</scope>
    <source>
        <strain evidence="3 4">DSM 45362</strain>
    </source>
</reference>
<dbReference type="SUPFAM" id="SSF46785">
    <property type="entry name" value="Winged helix' DNA-binding domain"/>
    <property type="match status" value="1"/>
</dbReference>
<proteinExistence type="predicted"/>
<keyword evidence="4" id="KW-1185">Reference proteome</keyword>
<organism evidence="3 4">
    <name type="scientific">Allocatelliglobosispora scoriae</name>
    <dbReference type="NCBI Taxonomy" id="643052"/>
    <lineage>
        <taxon>Bacteria</taxon>
        <taxon>Bacillati</taxon>
        <taxon>Actinomycetota</taxon>
        <taxon>Actinomycetes</taxon>
        <taxon>Micromonosporales</taxon>
        <taxon>Micromonosporaceae</taxon>
        <taxon>Allocatelliglobosispora</taxon>
    </lineage>
</organism>
<dbReference type="EMBL" id="JACHMN010000002">
    <property type="protein sequence ID" value="MBB5871252.1"/>
    <property type="molecule type" value="Genomic_DNA"/>
</dbReference>
<sequence>MPSSLAPLLRDLEIDRPEIVTIEDLDRRRRQLGISLQPGEIARRLRRLGWLLPLRVRGAWEFAPADRGAAIAVGDPFIEVRALAAVRSETFVGIGFESAAFLRGFAAKPPAREVIVLDEGAAVIRALSMFRLVRLTLPREAFDPLRGLPVQTADGLISSISIRPDGFHNWAGLSVWLPTIATQVDTATQSRLLAGRNASAWSRAAYLLGRGGNDVVADRLLARRPPGRGPFYLGPRTNRGRYDAATQVVDTVGLIRHPAIVDEGPVPTAETAESDERTVAPGEGTRPGKPTTDESGVPG</sequence>
<accession>A0A841BWV9</accession>
<evidence type="ECO:0000313" key="3">
    <source>
        <dbReference type="EMBL" id="MBB5871252.1"/>
    </source>
</evidence>
<dbReference type="Pfam" id="PF09407">
    <property type="entry name" value="AbiEi_1"/>
    <property type="match status" value="1"/>
</dbReference>
<feature type="region of interest" description="Disordered" evidence="1">
    <location>
        <begin position="262"/>
        <end position="299"/>
    </location>
</feature>
<dbReference type="Gene3D" id="3.90.56.20">
    <property type="entry name" value="replication protein C, winged helix domain"/>
    <property type="match status" value="1"/>
</dbReference>
<dbReference type="Proteomes" id="UP000587527">
    <property type="component" value="Unassembled WGS sequence"/>
</dbReference>
<evidence type="ECO:0000256" key="1">
    <source>
        <dbReference type="SAM" id="MobiDB-lite"/>
    </source>
</evidence>
<protein>
    <recommendedName>
        <fullName evidence="2">AbiEi antitoxin C-terminal domain-containing protein</fullName>
    </recommendedName>
</protein>
<dbReference type="AlphaFoldDB" id="A0A841BWV9"/>
<comment type="caution">
    <text evidence="3">The sequence shown here is derived from an EMBL/GenBank/DDBJ whole genome shotgun (WGS) entry which is preliminary data.</text>
</comment>
<dbReference type="RefSeq" id="WP_184839181.1">
    <property type="nucleotide sequence ID" value="NZ_JACHMN010000002.1"/>
</dbReference>
<evidence type="ECO:0000313" key="4">
    <source>
        <dbReference type="Proteomes" id="UP000587527"/>
    </source>
</evidence>
<dbReference type="InterPro" id="IPR036390">
    <property type="entry name" value="WH_DNA-bd_sf"/>
</dbReference>